<dbReference type="GO" id="GO:0008528">
    <property type="term" value="F:G protein-coupled peptide receptor activity"/>
    <property type="evidence" value="ECO:0007669"/>
    <property type="project" value="InterPro"/>
</dbReference>
<dbReference type="Pfam" id="PF10324">
    <property type="entry name" value="7TM_GPCR_Srw"/>
    <property type="match status" value="1"/>
</dbReference>
<evidence type="ECO:0000256" key="2">
    <source>
        <dbReference type="ARBA" id="ARBA00022692"/>
    </source>
</evidence>
<evidence type="ECO:0000256" key="5">
    <source>
        <dbReference type="SAM" id="Phobius"/>
    </source>
</evidence>
<dbReference type="EMBL" id="CAJFCW020000002">
    <property type="protein sequence ID" value="CAG9092670.1"/>
    <property type="molecule type" value="Genomic_DNA"/>
</dbReference>
<keyword evidence="4 5" id="KW-0472">Membrane</keyword>
<feature type="transmembrane region" description="Helical" evidence="5">
    <location>
        <begin position="301"/>
        <end position="323"/>
    </location>
</feature>
<protein>
    <recommendedName>
        <fullName evidence="6">G-protein coupled receptors family 1 profile domain-containing protein</fullName>
    </recommendedName>
</protein>
<evidence type="ECO:0000259" key="6">
    <source>
        <dbReference type="PROSITE" id="PS50262"/>
    </source>
</evidence>
<dbReference type="InterPro" id="IPR000276">
    <property type="entry name" value="GPCR_Rhodpsn"/>
</dbReference>
<dbReference type="InterPro" id="IPR019427">
    <property type="entry name" value="7TM_GPCR_serpentine_rcpt_Srw"/>
</dbReference>
<evidence type="ECO:0000256" key="4">
    <source>
        <dbReference type="ARBA" id="ARBA00023136"/>
    </source>
</evidence>
<dbReference type="Proteomes" id="UP000783686">
    <property type="component" value="Unassembled WGS sequence"/>
</dbReference>
<organism evidence="7 8">
    <name type="scientific">Bursaphelenchus okinawaensis</name>
    <dbReference type="NCBI Taxonomy" id="465554"/>
    <lineage>
        <taxon>Eukaryota</taxon>
        <taxon>Metazoa</taxon>
        <taxon>Ecdysozoa</taxon>
        <taxon>Nematoda</taxon>
        <taxon>Chromadorea</taxon>
        <taxon>Rhabditida</taxon>
        <taxon>Tylenchina</taxon>
        <taxon>Tylenchomorpha</taxon>
        <taxon>Aphelenchoidea</taxon>
        <taxon>Aphelenchoididae</taxon>
        <taxon>Bursaphelenchus</taxon>
    </lineage>
</organism>
<keyword evidence="2 5" id="KW-0812">Transmembrane</keyword>
<proteinExistence type="predicted"/>
<dbReference type="PROSITE" id="PS50262">
    <property type="entry name" value="G_PROTEIN_RECEP_F1_2"/>
    <property type="match status" value="1"/>
</dbReference>
<feature type="transmembrane region" description="Helical" evidence="5">
    <location>
        <begin position="206"/>
        <end position="230"/>
    </location>
</feature>
<dbReference type="AlphaFoldDB" id="A0A811K6S3"/>
<dbReference type="Proteomes" id="UP000614601">
    <property type="component" value="Unassembled WGS sequence"/>
</dbReference>
<dbReference type="OrthoDB" id="5864054at2759"/>
<dbReference type="InterPro" id="IPR053219">
    <property type="entry name" value="GPCR_Dmsr-1"/>
</dbReference>
<comment type="caution">
    <text evidence="7">The sequence shown here is derived from an EMBL/GenBank/DDBJ whole genome shotgun (WGS) entry which is preliminary data.</text>
</comment>
<feature type="transmembrane region" description="Helical" evidence="5">
    <location>
        <begin position="67"/>
        <end position="87"/>
    </location>
</feature>
<dbReference type="Gene3D" id="1.20.1070.10">
    <property type="entry name" value="Rhodopsin 7-helix transmembrane proteins"/>
    <property type="match status" value="1"/>
</dbReference>
<feature type="transmembrane region" description="Helical" evidence="5">
    <location>
        <begin position="32"/>
        <end position="55"/>
    </location>
</feature>
<dbReference type="InterPro" id="IPR017452">
    <property type="entry name" value="GPCR_Rhodpsn_7TM"/>
</dbReference>
<dbReference type="CDD" id="cd14978">
    <property type="entry name" value="7tmA_FMRFamide_R-like"/>
    <property type="match status" value="1"/>
</dbReference>
<evidence type="ECO:0000256" key="3">
    <source>
        <dbReference type="ARBA" id="ARBA00022989"/>
    </source>
</evidence>
<feature type="domain" description="G-protein coupled receptors family 1 profile" evidence="6">
    <location>
        <begin position="47"/>
        <end position="320"/>
    </location>
</feature>
<feature type="transmembrane region" description="Helical" evidence="5">
    <location>
        <begin position="150"/>
        <end position="168"/>
    </location>
</feature>
<dbReference type="EMBL" id="CAJFDH010000002">
    <property type="protein sequence ID" value="CAD5211094.1"/>
    <property type="molecule type" value="Genomic_DNA"/>
</dbReference>
<evidence type="ECO:0000313" key="8">
    <source>
        <dbReference type="Proteomes" id="UP000614601"/>
    </source>
</evidence>
<dbReference type="PANTHER" id="PTHR46273:SF2">
    <property type="entry name" value="G-PROTEIN COUPLED RECEPTORS FAMILY 1 PROFILE DOMAIN-CONTAINING PROTEIN"/>
    <property type="match status" value="1"/>
</dbReference>
<feature type="transmembrane region" description="Helical" evidence="5">
    <location>
        <begin position="262"/>
        <end position="281"/>
    </location>
</feature>
<keyword evidence="3 5" id="KW-1133">Transmembrane helix</keyword>
<dbReference type="PRINTS" id="PR00237">
    <property type="entry name" value="GPCRRHODOPSN"/>
</dbReference>
<name>A0A811K6S3_9BILA</name>
<keyword evidence="8" id="KW-1185">Reference proteome</keyword>
<evidence type="ECO:0000313" key="7">
    <source>
        <dbReference type="EMBL" id="CAD5211094.1"/>
    </source>
</evidence>
<dbReference type="PANTHER" id="PTHR46273">
    <property type="entry name" value="MYOSUPPRESSIN RECEPTOR 1, ISOFORM B-RELATED"/>
    <property type="match status" value="1"/>
</dbReference>
<comment type="subcellular location">
    <subcellularLocation>
        <location evidence="1">Membrane</location>
    </subcellularLocation>
</comment>
<sequence>MFCEADPVLFDRGKHGNLIEALQQFASVYNSIHPFLCLFICPLGILANLVHILVLTRRRMRRCAVNSVLIGIAICDVITMTSYFVYIVRFEFAKGLTNYFWAVVLEFHATLSICLHTINLYLCVTMAFIRWKAMRTSKSAVMKPNTAWKIFCVITVVVMILCVPTFLVHEVHQVNLAVDNTTYSFYTVDISDWARMNKCRWFKANLWIIGIILKAIPCFLLLWFTMALMIRLHKNNAKRAMLLYTNSIKGARKRRQNYDRTTFTLIVMLTAFLLTELPQGMLTMLNGIYTNDVHTVIYMNLANVLDVLSLINCYVGFIAYCFLCSKYRQTFMMMILTTMEKSPKKAKIDAYVHTSRGLLDEITTNNNITNGNMRRLSDCNVTECNM</sequence>
<gene>
    <name evidence="7" type="ORF">BOKJ2_LOCUS3522</name>
</gene>
<reference evidence="7" key="1">
    <citation type="submission" date="2020-09" db="EMBL/GenBank/DDBJ databases">
        <authorList>
            <person name="Kikuchi T."/>
        </authorList>
    </citation>
    <scope>NUCLEOTIDE SEQUENCE</scope>
    <source>
        <strain evidence="7">SH1</strain>
    </source>
</reference>
<evidence type="ECO:0000256" key="1">
    <source>
        <dbReference type="ARBA" id="ARBA00004370"/>
    </source>
</evidence>
<accession>A0A811K6S3</accession>
<dbReference type="SUPFAM" id="SSF81321">
    <property type="entry name" value="Family A G protein-coupled receptor-like"/>
    <property type="match status" value="1"/>
</dbReference>
<dbReference type="GO" id="GO:0005886">
    <property type="term" value="C:plasma membrane"/>
    <property type="evidence" value="ECO:0007669"/>
    <property type="project" value="TreeGrafter"/>
</dbReference>
<feature type="transmembrane region" description="Helical" evidence="5">
    <location>
        <begin position="99"/>
        <end position="129"/>
    </location>
</feature>